<feature type="region of interest" description="Disordered" evidence="3">
    <location>
        <begin position="17"/>
        <end position="45"/>
    </location>
</feature>
<dbReference type="InterPro" id="IPR051105">
    <property type="entry name" value="WWC/KIBRA_Hippo_Reg"/>
</dbReference>
<dbReference type="EMBL" id="JBHFFA010000001">
    <property type="protein sequence ID" value="KAL2651489.1"/>
    <property type="molecule type" value="Genomic_DNA"/>
</dbReference>
<dbReference type="InterPro" id="IPR036020">
    <property type="entry name" value="WW_dom_sf"/>
</dbReference>
<organism evidence="5 6">
    <name type="scientific">Riccia fluitans</name>
    <dbReference type="NCBI Taxonomy" id="41844"/>
    <lineage>
        <taxon>Eukaryota</taxon>
        <taxon>Viridiplantae</taxon>
        <taxon>Streptophyta</taxon>
        <taxon>Embryophyta</taxon>
        <taxon>Marchantiophyta</taxon>
        <taxon>Marchantiopsida</taxon>
        <taxon>Marchantiidae</taxon>
        <taxon>Marchantiales</taxon>
        <taxon>Ricciaceae</taxon>
        <taxon>Riccia</taxon>
    </lineage>
</organism>
<dbReference type="GO" id="GO:0005737">
    <property type="term" value="C:cytoplasm"/>
    <property type="evidence" value="ECO:0007669"/>
    <property type="project" value="UniProtKB-SubCell"/>
</dbReference>
<feature type="region of interest" description="Disordered" evidence="3">
    <location>
        <begin position="368"/>
        <end position="400"/>
    </location>
</feature>
<sequence>MMAIAMEVGWRGSELGSPSFSHLKHKAPSANNSNMTSSSSWGGADPQKLLQLMMGQIQEESRPTLDLFGKKPSSSVAEKDDESRNDEFLELDPDLPLPSGWEKCLDLKSGKVYYVNRHSGLESRSDPRKQQASSSSVIPEATITSESPRTRDFFGSKESESEKLGELTSTTRSLPSFSDRGIDKEREDGGESTSFFSNGKRDRWGAGHDGWLCSSSSLADRLQNEVGGAENGLDLKLNLQGKTQQSSVCTLEKVEMALMRSEKMLGKRVASTSQSPPTQADQLLRSNHTAAHVSSSPSTSSSSTSTSSRPPLGGHQLLEKENQNSNKRSATAVASPVVLANEGESAKEMVMVGCCKNCAMFVMLSKSSPSCPRCGTSAALDFSSPLPSSKRAKFENDRRD</sequence>
<name>A0ABD1ZMN4_9MARC</name>
<evidence type="ECO:0000313" key="5">
    <source>
        <dbReference type="EMBL" id="KAL2651489.1"/>
    </source>
</evidence>
<dbReference type="InterPro" id="IPR056440">
    <property type="entry name" value="Zn-ribbon_GIR1"/>
</dbReference>
<feature type="compositionally biased region" description="Basic and acidic residues" evidence="3">
    <location>
        <begin position="180"/>
        <end position="189"/>
    </location>
</feature>
<gene>
    <name evidence="5" type="ORF">R1flu_019617</name>
</gene>
<dbReference type="PANTHER" id="PTHR14791:SF42">
    <property type="entry name" value="F16L1.2 PROTEIN"/>
    <property type="match status" value="1"/>
</dbReference>
<dbReference type="PANTHER" id="PTHR14791">
    <property type="entry name" value="BOMB/KIRA PROTEINS"/>
    <property type="match status" value="1"/>
</dbReference>
<protein>
    <recommendedName>
        <fullName evidence="4">WW domain-containing protein</fullName>
    </recommendedName>
</protein>
<dbReference type="Proteomes" id="UP001605036">
    <property type="component" value="Unassembled WGS sequence"/>
</dbReference>
<keyword evidence="6" id="KW-1185">Reference proteome</keyword>
<dbReference type="AlphaFoldDB" id="A0ABD1ZMN4"/>
<dbReference type="Gene3D" id="2.20.70.10">
    <property type="match status" value="1"/>
</dbReference>
<feature type="compositionally biased region" description="Basic and acidic residues" evidence="3">
    <location>
        <begin position="120"/>
        <end position="129"/>
    </location>
</feature>
<evidence type="ECO:0000259" key="4">
    <source>
        <dbReference type="PROSITE" id="PS50020"/>
    </source>
</evidence>
<feature type="compositionally biased region" description="Low complexity" evidence="3">
    <location>
        <begin position="294"/>
        <end position="311"/>
    </location>
</feature>
<keyword evidence="2" id="KW-0963">Cytoplasm</keyword>
<comment type="subcellular location">
    <subcellularLocation>
        <location evidence="1">Cytoplasm</location>
    </subcellularLocation>
</comment>
<feature type="region of interest" description="Disordered" evidence="3">
    <location>
        <begin position="286"/>
        <end position="331"/>
    </location>
</feature>
<dbReference type="SUPFAM" id="SSF51045">
    <property type="entry name" value="WW domain"/>
    <property type="match status" value="1"/>
</dbReference>
<evidence type="ECO:0000256" key="1">
    <source>
        <dbReference type="ARBA" id="ARBA00004496"/>
    </source>
</evidence>
<evidence type="ECO:0000256" key="2">
    <source>
        <dbReference type="ARBA" id="ARBA00022490"/>
    </source>
</evidence>
<proteinExistence type="predicted"/>
<feature type="region of interest" description="Disordered" evidence="3">
    <location>
        <begin position="60"/>
        <end position="100"/>
    </location>
</feature>
<feature type="domain" description="WW" evidence="4">
    <location>
        <begin position="95"/>
        <end position="129"/>
    </location>
</feature>
<accession>A0ABD1ZMN4</accession>
<reference evidence="5 6" key="1">
    <citation type="submission" date="2024-09" db="EMBL/GenBank/DDBJ databases">
        <title>Chromosome-scale assembly of Riccia fluitans.</title>
        <authorList>
            <person name="Paukszto L."/>
            <person name="Sawicki J."/>
            <person name="Karawczyk K."/>
            <person name="Piernik-Szablinska J."/>
            <person name="Szczecinska M."/>
            <person name="Mazdziarz M."/>
        </authorList>
    </citation>
    <scope>NUCLEOTIDE SEQUENCE [LARGE SCALE GENOMIC DNA]</scope>
    <source>
        <strain evidence="5">Rf_01</strain>
        <tissue evidence="5">Aerial parts of the thallus</tissue>
    </source>
</reference>
<dbReference type="InterPro" id="IPR001202">
    <property type="entry name" value="WW_dom"/>
</dbReference>
<feature type="compositionally biased region" description="Low complexity" evidence="3">
    <location>
        <begin position="29"/>
        <end position="40"/>
    </location>
</feature>
<comment type="caution">
    <text evidence="5">The sequence shown here is derived from an EMBL/GenBank/DDBJ whole genome shotgun (WGS) entry which is preliminary data.</text>
</comment>
<evidence type="ECO:0000256" key="3">
    <source>
        <dbReference type="SAM" id="MobiDB-lite"/>
    </source>
</evidence>
<feature type="compositionally biased region" description="Basic and acidic residues" evidence="3">
    <location>
        <begin position="77"/>
        <end position="87"/>
    </location>
</feature>
<feature type="compositionally biased region" description="Basic and acidic residues" evidence="3">
    <location>
        <begin position="148"/>
        <end position="165"/>
    </location>
</feature>
<feature type="compositionally biased region" description="Polar residues" evidence="3">
    <location>
        <begin position="130"/>
        <end position="147"/>
    </location>
</feature>
<dbReference type="CDD" id="cd00201">
    <property type="entry name" value="WW"/>
    <property type="match status" value="1"/>
</dbReference>
<evidence type="ECO:0000313" key="6">
    <source>
        <dbReference type="Proteomes" id="UP001605036"/>
    </source>
</evidence>
<dbReference type="PROSITE" id="PS50020">
    <property type="entry name" value="WW_DOMAIN_2"/>
    <property type="match status" value="1"/>
</dbReference>
<dbReference type="Pfam" id="PF24747">
    <property type="entry name" value="Zn-ribbon_GIR1"/>
    <property type="match status" value="1"/>
</dbReference>
<feature type="region of interest" description="Disordered" evidence="3">
    <location>
        <begin position="120"/>
        <end position="201"/>
    </location>
</feature>